<dbReference type="RefSeq" id="WP_002993825.1">
    <property type="nucleotide sequence ID" value="NZ_GL379770.1"/>
</dbReference>
<accession>D7VPP1</accession>
<dbReference type="EMBL" id="ACHA02000011">
    <property type="protein sequence ID" value="EFK57888.1"/>
    <property type="molecule type" value="Genomic_DNA"/>
</dbReference>
<name>D7VPP1_SPHSI</name>
<dbReference type="GeneID" id="95427473"/>
<dbReference type="Proteomes" id="UP000006258">
    <property type="component" value="Unassembled WGS sequence"/>
</dbReference>
<evidence type="ECO:0000313" key="2">
    <source>
        <dbReference type="Proteomes" id="UP000006258"/>
    </source>
</evidence>
<dbReference type="InterPro" id="IPR021239">
    <property type="entry name" value="DUF2625"/>
</dbReference>
<comment type="caution">
    <text evidence="1">The sequence shown here is derived from an EMBL/GenBank/DDBJ whole genome shotgun (WGS) entry which is preliminary data.</text>
</comment>
<keyword evidence="2" id="KW-1185">Reference proteome</keyword>
<dbReference type="STRING" id="525373.HMPREF0766_12961"/>
<dbReference type="NCBIfam" id="NF008498">
    <property type="entry name" value="PRK11408.1-5"/>
    <property type="match status" value="1"/>
</dbReference>
<reference evidence="1" key="1">
    <citation type="submission" date="2010-07" db="EMBL/GenBank/DDBJ databases">
        <authorList>
            <person name="Muzny D."/>
            <person name="Qin X."/>
            <person name="Buhay C."/>
            <person name="Dugan-Rocha S."/>
            <person name="Ding Y."/>
            <person name="Chen G."/>
            <person name="Hawes A."/>
            <person name="Holder M."/>
            <person name="Jhangiani S."/>
            <person name="Johnson A."/>
            <person name="Khan Z."/>
            <person name="Li Z."/>
            <person name="Liu W."/>
            <person name="Liu X."/>
            <person name="Perez L."/>
            <person name="Shen H."/>
            <person name="Wang Q."/>
            <person name="Watt J."/>
            <person name="Xi L."/>
            <person name="Xin Y."/>
            <person name="Zhou J."/>
            <person name="Deng J."/>
            <person name="Jiang H."/>
            <person name="Liu Y."/>
            <person name="Qu J."/>
            <person name="Song X.-Z."/>
            <person name="Zhang L."/>
            <person name="Villasana D."/>
            <person name="Johnson A."/>
            <person name="Liu J."/>
            <person name="Liyanage D."/>
            <person name="Lorensuhewa L."/>
            <person name="Robinson T."/>
            <person name="Song A."/>
            <person name="Song B.-B."/>
            <person name="Dinh H."/>
            <person name="Thornton R."/>
            <person name="Coyle M."/>
            <person name="Francisco L."/>
            <person name="Jackson L."/>
            <person name="Javaid M."/>
            <person name="Korchina V."/>
            <person name="Kovar C."/>
            <person name="Mata R."/>
            <person name="Mathew T."/>
            <person name="Ngo R."/>
            <person name="Nguyen L."/>
            <person name="Nguyen N."/>
            <person name="Okwuonu G."/>
            <person name="Ongeri F."/>
            <person name="Pham C."/>
            <person name="Simmons D."/>
            <person name="Wilczek-Boney K."/>
            <person name="Hale W."/>
            <person name="Jakkamsetti A."/>
            <person name="Pham P."/>
            <person name="Ruth R."/>
            <person name="San Lucas F."/>
            <person name="Warren J."/>
            <person name="Zhang J."/>
            <person name="Zhao Z."/>
            <person name="Zhou C."/>
            <person name="Zhu D."/>
            <person name="Lee S."/>
            <person name="Bess C."/>
            <person name="Blankenburg K."/>
            <person name="Forbes L."/>
            <person name="Fu Q."/>
            <person name="Gubbala S."/>
            <person name="Hirani K."/>
            <person name="Jayaseelan J.C."/>
            <person name="Lara F."/>
            <person name="Munidasa M."/>
            <person name="Palculict T."/>
            <person name="Patil S."/>
            <person name="Pu L.-L."/>
            <person name="Saada N."/>
            <person name="Tang L."/>
            <person name="Weissenberger G."/>
            <person name="Zhu Y."/>
            <person name="Hemphill L."/>
            <person name="Shang Y."/>
            <person name="Youmans B."/>
            <person name="Ayvaz T."/>
            <person name="Ross M."/>
            <person name="Santibanez J."/>
            <person name="Aqrawi P."/>
            <person name="Gross S."/>
            <person name="Joshi V."/>
            <person name="Fowler G."/>
            <person name="Nazareth L."/>
            <person name="Reid J."/>
            <person name="Worley K."/>
            <person name="Petrosino J."/>
            <person name="Highlander S."/>
            <person name="Gibbs R."/>
        </authorList>
    </citation>
    <scope>NUCLEOTIDE SEQUENCE [LARGE SCALE GENOMIC DNA]</scope>
    <source>
        <strain evidence="1">ATCC 33861</strain>
    </source>
</reference>
<evidence type="ECO:0000313" key="1">
    <source>
        <dbReference type="EMBL" id="EFK57888.1"/>
    </source>
</evidence>
<organism evidence="1 2">
    <name type="scientific">Sphingobacterium spiritivorum ATCC 33861</name>
    <dbReference type="NCBI Taxonomy" id="525373"/>
    <lineage>
        <taxon>Bacteria</taxon>
        <taxon>Pseudomonadati</taxon>
        <taxon>Bacteroidota</taxon>
        <taxon>Sphingobacteriia</taxon>
        <taxon>Sphingobacteriales</taxon>
        <taxon>Sphingobacteriaceae</taxon>
        <taxon>Sphingobacterium</taxon>
    </lineage>
</organism>
<dbReference type="Pfam" id="PF10946">
    <property type="entry name" value="DUF2625"/>
    <property type="match status" value="1"/>
</dbReference>
<dbReference type="HOGENOM" id="CLU_071055_0_0_10"/>
<sequence>MKAVSRTKSYFILFLTLLITGIAMGQQYKRKIEKLIDQKDSAWPLVNEWIKDAKNEIEILPRDSTKAADALIATQVTTRSPMGAIIYHSGGILIDKGWIRILGSSHTRLPRSLPEWNKEISGNDIDSASGFLLVADDAIGGYFIINGGALGNDIGKMYYLAPDNLEYEQMGISYTEFLNFCFNNSLEDFYKEYRWKNWQNDVSGLGGDETFSFTPFLWTTEAKDITKTVRNTVPIKEHYLITMGFRKQLGFD</sequence>
<dbReference type="AlphaFoldDB" id="D7VPP1"/>
<dbReference type="eggNOG" id="ENOG502ZBPN">
    <property type="taxonomic scope" value="Bacteria"/>
</dbReference>
<protein>
    <recommendedName>
        <fullName evidence="3">DUF2625 domain-containing protein</fullName>
    </recommendedName>
</protein>
<proteinExistence type="predicted"/>
<gene>
    <name evidence="1" type="ORF">HMPREF0766_12961</name>
</gene>
<evidence type="ECO:0008006" key="3">
    <source>
        <dbReference type="Google" id="ProtNLM"/>
    </source>
</evidence>